<name>A0A9P7DDY9_9AGAM</name>
<comment type="caution">
    <text evidence="3">The sequence shown here is derived from an EMBL/GenBank/DDBJ whole genome shotgun (WGS) entry which is preliminary data.</text>
</comment>
<dbReference type="GeneID" id="64601079"/>
<accession>A0A9P7DDY9</accession>
<feature type="coiled-coil region" evidence="1">
    <location>
        <begin position="367"/>
        <end position="394"/>
    </location>
</feature>
<dbReference type="AlphaFoldDB" id="A0A9P7DDY9"/>
<evidence type="ECO:0000313" key="3">
    <source>
        <dbReference type="EMBL" id="KAG1788618.1"/>
    </source>
</evidence>
<proteinExistence type="predicted"/>
<dbReference type="OrthoDB" id="3270368at2759"/>
<protein>
    <submittedName>
        <fullName evidence="3">Uncharacterized protein</fullName>
    </submittedName>
</protein>
<evidence type="ECO:0000256" key="2">
    <source>
        <dbReference type="SAM" id="MobiDB-lite"/>
    </source>
</evidence>
<organism evidence="3 4">
    <name type="scientific">Suillus plorans</name>
    <dbReference type="NCBI Taxonomy" id="116603"/>
    <lineage>
        <taxon>Eukaryota</taxon>
        <taxon>Fungi</taxon>
        <taxon>Dikarya</taxon>
        <taxon>Basidiomycota</taxon>
        <taxon>Agaricomycotina</taxon>
        <taxon>Agaricomycetes</taxon>
        <taxon>Agaricomycetidae</taxon>
        <taxon>Boletales</taxon>
        <taxon>Suillineae</taxon>
        <taxon>Suillaceae</taxon>
        <taxon>Suillus</taxon>
    </lineage>
</organism>
<keyword evidence="1" id="KW-0175">Coiled coil</keyword>
<evidence type="ECO:0000256" key="1">
    <source>
        <dbReference type="SAM" id="Coils"/>
    </source>
</evidence>
<dbReference type="EMBL" id="JABBWE010000066">
    <property type="protein sequence ID" value="KAG1788618.1"/>
    <property type="molecule type" value="Genomic_DNA"/>
</dbReference>
<dbReference type="Proteomes" id="UP000719766">
    <property type="component" value="Unassembled WGS sequence"/>
</dbReference>
<evidence type="ECO:0000313" key="4">
    <source>
        <dbReference type="Proteomes" id="UP000719766"/>
    </source>
</evidence>
<dbReference type="RefSeq" id="XP_041155809.1">
    <property type="nucleotide sequence ID" value="XM_041307315.1"/>
</dbReference>
<gene>
    <name evidence="3" type="ORF">HD556DRAFT_1447646</name>
</gene>
<feature type="region of interest" description="Disordered" evidence="2">
    <location>
        <begin position="149"/>
        <end position="168"/>
    </location>
</feature>
<keyword evidence="4" id="KW-1185">Reference proteome</keyword>
<reference evidence="3" key="1">
    <citation type="journal article" date="2020" name="New Phytol.">
        <title>Comparative genomics reveals dynamic genome evolution in host specialist ectomycorrhizal fungi.</title>
        <authorList>
            <person name="Lofgren L.A."/>
            <person name="Nguyen N.H."/>
            <person name="Vilgalys R."/>
            <person name="Ruytinx J."/>
            <person name="Liao H.L."/>
            <person name="Branco S."/>
            <person name="Kuo A."/>
            <person name="LaButti K."/>
            <person name="Lipzen A."/>
            <person name="Andreopoulos W."/>
            <person name="Pangilinan J."/>
            <person name="Riley R."/>
            <person name="Hundley H."/>
            <person name="Na H."/>
            <person name="Barry K."/>
            <person name="Grigoriev I.V."/>
            <person name="Stajich J.E."/>
            <person name="Kennedy P.G."/>
        </authorList>
    </citation>
    <scope>NUCLEOTIDE SEQUENCE</scope>
    <source>
        <strain evidence="3">S12</strain>
    </source>
</reference>
<sequence length="540" mass="59565">MVLTGSPQSFDLDEIHVCGKIYSQPAAFDRLHLDRESFLVDVIAQGNVYESLTISYSRIRAITMVPSNGPPPNKAIVRVNLTNPPHMGKVPLNVPRGQSLYLNFEIKHEDSNRFIEALRQRGVVQIVFSSAKLAGTKRKRDDAELPMGALKISKDDGPPRKKARADASSNIEAGVVQAVRRTLSEDVKPSETRSTDVDPLEDVRAENYVYSLLGDEYVEYSISLGGSESSIPDIPSDSALVQLTPPGKYPTVIDLTRTPTPTRDCQGSVEECRAGKNSWTNTNVGVQSAETWKASASNKCPTANEAEDLTASYQYSNPRKSINTLPKLFPTHAHIIDLTSDERHPEELPLPATMDHDGGRCALQEELSHMKSQLKQLCGKIRKLEQNNSLLQSAANCLSDFYRGWSNLVVLNVVKQPCEGVEDESVIYTCQYRYVGEEKKLDPEGMLVEKSLTISFSLHIFTDSEDPGSDKVVYYTPLKLPEANDQFNDHLGYCHIPRSGPGPITLIISGFPDPADFYVSSGSDSRLTSAPYPFGISLIS</sequence>